<evidence type="ECO:0000256" key="2">
    <source>
        <dbReference type="SAM" id="SignalP"/>
    </source>
</evidence>
<feature type="region of interest" description="Disordered" evidence="1">
    <location>
        <begin position="131"/>
        <end position="156"/>
    </location>
</feature>
<keyword evidence="4" id="KW-1185">Reference proteome</keyword>
<gene>
    <name evidence="3" type="ORF">CLO192961_LOCUS198007</name>
</gene>
<dbReference type="EMBL" id="CABFNS010000758">
    <property type="protein sequence ID" value="VUC26880.1"/>
    <property type="molecule type" value="Genomic_DNA"/>
</dbReference>
<dbReference type="Proteomes" id="UP000766486">
    <property type="component" value="Unassembled WGS sequence"/>
</dbReference>
<protein>
    <recommendedName>
        <fullName evidence="5">Extracellular membrane protein CFEM domain-containing protein</fullName>
    </recommendedName>
</protein>
<comment type="caution">
    <text evidence="3">The sequence shown here is derived from an EMBL/GenBank/DDBJ whole genome shotgun (WGS) entry which is preliminary data.</text>
</comment>
<name>A0ABY6U761_BIOOC</name>
<feature type="chain" id="PRO_5047155177" description="Extracellular membrane protein CFEM domain-containing protein" evidence="2">
    <location>
        <begin position="19"/>
        <end position="156"/>
    </location>
</feature>
<proteinExistence type="predicted"/>
<evidence type="ECO:0000313" key="4">
    <source>
        <dbReference type="Proteomes" id="UP000766486"/>
    </source>
</evidence>
<reference evidence="3 4" key="1">
    <citation type="submission" date="2019-06" db="EMBL/GenBank/DDBJ databases">
        <authorList>
            <person name="Broberg M."/>
        </authorList>
    </citation>
    <scope>NUCLEOTIDE SEQUENCE [LARGE SCALE GENOMIC DNA]</scope>
</reference>
<sequence>MHFASGFVTLLVAASVSASGPVHEMNGVGYDTYCCTTVTSYSLSCSRGRCSNAPCWSCIISPGKIESIKYCMSEVGGNKSLCCKKPERKFWIRFRMGRSLVCTDARTLQLPPVSPTGNAPILDDEVKCEKETEEGGDGFEMELRKREPDYDETDMV</sequence>
<organism evidence="3 4">
    <name type="scientific">Bionectria ochroleuca</name>
    <name type="common">Gliocladium roseum</name>
    <dbReference type="NCBI Taxonomy" id="29856"/>
    <lineage>
        <taxon>Eukaryota</taxon>
        <taxon>Fungi</taxon>
        <taxon>Dikarya</taxon>
        <taxon>Ascomycota</taxon>
        <taxon>Pezizomycotina</taxon>
        <taxon>Sordariomycetes</taxon>
        <taxon>Hypocreomycetidae</taxon>
        <taxon>Hypocreales</taxon>
        <taxon>Bionectriaceae</taxon>
        <taxon>Clonostachys</taxon>
    </lineage>
</organism>
<evidence type="ECO:0008006" key="5">
    <source>
        <dbReference type="Google" id="ProtNLM"/>
    </source>
</evidence>
<evidence type="ECO:0000256" key="1">
    <source>
        <dbReference type="SAM" id="MobiDB-lite"/>
    </source>
</evidence>
<keyword evidence="2" id="KW-0732">Signal</keyword>
<accession>A0ABY6U761</accession>
<feature type="signal peptide" evidence="2">
    <location>
        <begin position="1"/>
        <end position="18"/>
    </location>
</feature>
<feature type="compositionally biased region" description="Acidic residues" evidence="1">
    <location>
        <begin position="131"/>
        <end position="140"/>
    </location>
</feature>
<evidence type="ECO:0000313" key="3">
    <source>
        <dbReference type="EMBL" id="VUC26880.1"/>
    </source>
</evidence>